<dbReference type="InterPro" id="IPR000719">
    <property type="entry name" value="Prot_kinase_dom"/>
</dbReference>
<dbReference type="Gene3D" id="3.30.310.80">
    <property type="entry name" value="Kinase associated domain 1, KA1"/>
    <property type="match status" value="1"/>
</dbReference>
<dbReference type="SUPFAM" id="SSF56112">
    <property type="entry name" value="Protein kinase-like (PK-like)"/>
    <property type="match status" value="1"/>
</dbReference>
<dbReference type="GO" id="GO:0035556">
    <property type="term" value="P:intracellular signal transduction"/>
    <property type="evidence" value="ECO:0007669"/>
    <property type="project" value="TreeGrafter"/>
</dbReference>
<dbReference type="FunFam" id="3.30.200.20:FF:000003">
    <property type="entry name" value="Non-specific serine/threonine protein kinase"/>
    <property type="match status" value="1"/>
</dbReference>
<evidence type="ECO:0000256" key="2">
    <source>
        <dbReference type="ARBA" id="ARBA00022679"/>
    </source>
</evidence>
<accession>A0A8H7RIX9</accession>
<feature type="domain" description="Protein kinase" evidence="8">
    <location>
        <begin position="76"/>
        <end position="338"/>
    </location>
</feature>
<evidence type="ECO:0000256" key="4">
    <source>
        <dbReference type="ARBA" id="ARBA00022777"/>
    </source>
</evidence>
<name>A0A8H7RIX9_9FUNG</name>
<reference evidence="9" key="1">
    <citation type="submission" date="2020-12" db="EMBL/GenBank/DDBJ databases">
        <title>Metabolic potential, ecology and presence of endohyphal bacteria is reflected in genomic diversity of Mucoromycotina.</title>
        <authorList>
            <person name="Muszewska A."/>
            <person name="Okrasinska A."/>
            <person name="Steczkiewicz K."/>
            <person name="Drgas O."/>
            <person name="Orlowska M."/>
            <person name="Perlinska-Lenart U."/>
            <person name="Aleksandrzak-Piekarczyk T."/>
            <person name="Szatraj K."/>
            <person name="Zielenkiewicz U."/>
            <person name="Pilsyk S."/>
            <person name="Malc E."/>
            <person name="Mieczkowski P."/>
            <person name="Kruszewska J.S."/>
            <person name="Biernat P."/>
            <person name="Pawlowska J."/>
        </authorList>
    </citation>
    <scope>NUCLEOTIDE SEQUENCE</scope>
    <source>
        <strain evidence="9">WA0000017839</strain>
    </source>
</reference>
<dbReference type="Pfam" id="PF00069">
    <property type="entry name" value="Pkinase"/>
    <property type="match status" value="1"/>
</dbReference>
<dbReference type="InterPro" id="IPR017441">
    <property type="entry name" value="Protein_kinase_ATP_BS"/>
</dbReference>
<keyword evidence="2" id="KW-0808">Transferase</keyword>
<dbReference type="PROSITE" id="PS00107">
    <property type="entry name" value="PROTEIN_KINASE_ATP"/>
    <property type="match status" value="1"/>
</dbReference>
<dbReference type="GO" id="GO:0005737">
    <property type="term" value="C:cytoplasm"/>
    <property type="evidence" value="ECO:0007669"/>
    <property type="project" value="TreeGrafter"/>
</dbReference>
<feature type="compositionally biased region" description="Low complexity" evidence="7">
    <location>
        <begin position="498"/>
        <end position="516"/>
    </location>
</feature>
<evidence type="ECO:0000313" key="10">
    <source>
        <dbReference type="Proteomes" id="UP000603453"/>
    </source>
</evidence>
<keyword evidence="10" id="KW-1185">Reference proteome</keyword>
<evidence type="ECO:0000256" key="6">
    <source>
        <dbReference type="PROSITE-ProRule" id="PRU10141"/>
    </source>
</evidence>
<evidence type="ECO:0000259" key="8">
    <source>
        <dbReference type="PROSITE" id="PS50011"/>
    </source>
</evidence>
<feature type="region of interest" description="Disordered" evidence="7">
    <location>
        <begin position="589"/>
        <end position="609"/>
    </location>
</feature>
<keyword evidence="4" id="KW-0418">Kinase</keyword>
<proteinExistence type="predicted"/>
<dbReference type="InterPro" id="IPR008271">
    <property type="entry name" value="Ser/Thr_kinase_AS"/>
</dbReference>
<feature type="compositionally biased region" description="Polar residues" evidence="7">
    <location>
        <begin position="526"/>
        <end position="539"/>
    </location>
</feature>
<dbReference type="PROSITE" id="PS50011">
    <property type="entry name" value="PROTEIN_KINASE_DOM"/>
    <property type="match status" value="1"/>
</dbReference>
<evidence type="ECO:0000313" key="9">
    <source>
        <dbReference type="EMBL" id="KAG2211819.1"/>
    </source>
</evidence>
<dbReference type="InterPro" id="IPR011009">
    <property type="entry name" value="Kinase-like_dom_sf"/>
</dbReference>
<dbReference type="OrthoDB" id="193931at2759"/>
<dbReference type="GO" id="GO:0005524">
    <property type="term" value="F:ATP binding"/>
    <property type="evidence" value="ECO:0007669"/>
    <property type="project" value="UniProtKB-UniRule"/>
</dbReference>
<dbReference type="PANTHER" id="PTHR24346:SF110">
    <property type="entry name" value="NON-SPECIFIC SERINE_THREONINE PROTEIN KINASE"/>
    <property type="match status" value="1"/>
</dbReference>
<feature type="binding site" evidence="6">
    <location>
        <position position="109"/>
    </location>
    <ligand>
        <name>ATP</name>
        <dbReference type="ChEBI" id="CHEBI:30616"/>
    </ligand>
</feature>
<dbReference type="EMBL" id="JAEPRD010000007">
    <property type="protein sequence ID" value="KAG2211819.1"/>
    <property type="molecule type" value="Genomic_DNA"/>
</dbReference>
<organism evidence="9 10">
    <name type="scientific">Mucor saturninus</name>
    <dbReference type="NCBI Taxonomy" id="64648"/>
    <lineage>
        <taxon>Eukaryota</taxon>
        <taxon>Fungi</taxon>
        <taxon>Fungi incertae sedis</taxon>
        <taxon>Mucoromycota</taxon>
        <taxon>Mucoromycotina</taxon>
        <taxon>Mucoromycetes</taxon>
        <taxon>Mucorales</taxon>
        <taxon>Mucorineae</taxon>
        <taxon>Mucoraceae</taxon>
        <taxon>Mucor</taxon>
    </lineage>
</organism>
<feature type="non-terminal residue" evidence="9">
    <location>
        <position position="1"/>
    </location>
</feature>
<feature type="region of interest" description="Disordered" evidence="7">
    <location>
        <begin position="622"/>
        <end position="693"/>
    </location>
</feature>
<feature type="compositionally biased region" description="Low complexity" evidence="7">
    <location>
        <begin position="638"/>
        <end position="656"/>
    </location>
</feature>
<keyword evidence="5 6" id="KW-0067">ATP-binding</keyword>
<dbReference type="PROSITE" id="PS00108">
    <property type="entry name" value="PROTEIN_KINASE_ST"/>
    <property type="match status" value="1"/>
</dbReference>
<dbReference type="AlphaFoldDB" id="A0A8H7RIX9"/>
<comment type="caution">
    <text evidence="9">The sequence shown here is derived from an EMBL/GenBank/DDBJ whole genome shotgun (WGS) entry which is preliminary data.</text>
</comment>
<feature type="region of interest" description="Disordered" evidence="7">
    <location>
        <begin position="498"/>
        <end position="539"/>
    </location>
</feature>
<sequence>MSAAVIHPIHDANNHQVLALLDNSSCSSEERQDAIIMTEEEEAVQKKQILNYLTKPSSMSSFTTTPKRPVPRLGPFLLLKTLGVGEFGKVKMGRHYETGQTVAVKLVKKENIDSSSQLEKIRMEIDILKTLNHPYIVKLLSVNETNTCIGMVLEYAQGGELFDYIYKQRYLKEHEARRLFSQLISSVFYMHQKNIVHRDLKLENILLDSHGNLIVTDFGFANQFTQKTGDLMSTSCGSPVYAAPELVMTGTLYAGTGVDIWSCGIILYAMLCGYLPFDDDIKNPNGDNIGRLYRYIMANKPKYPVHLSDDSKDIIGKMLIPDPNARCKVVDIMNHPWLSKYKTQITKPVHELELEGQILKQSLLKGIEPKYIQEDDDYVEDVCCDQEEDVQSSACSARSSVSSTYSFPPSYSNTKRAHNDDNMITEERQDQHLIADHVSSPPTTPIPCPKDINSLTETIEEFPTTITNDPISSKSTKEPTTIDAVIVPVAVSQSSSQIQQSSSSIQKSGISGPPSSVKVNKKRHTISTTTPQDSSMPPIQYSSLRAKLFSSVKRRNHSETAIKEDTVKEVQLKKKINRNSWQQIIHRHTHNNHSPNTLPVSPPTSPIIPEQSKSVRLISWLKTKTHHKKSNDGTTPRSSSSSSKSSSDSSNNGSLSSREHATIPIARPTSSLAPLRSDSRAPSSLQQKGDNIDRISIESELRVHAGDMNRSALTSKPPMEVLLEINKILLLLGVEVENQGGYKLNCTRRSTEHYQQLGMDQEEEDMMNHLSTSHQPVLSQPIYGHPSLDNGQEIQFSVEICRFENLSGLFSVDVQYINQDNFSGYQFIGQKLLGLLHMGNVIRNTNFNIML</sequence>
<keyword evidence="1" id="KW-0723">Serine/threonine-protein kinase</keyword>
<dbReference type="SMART" id="SM00220">
    <property type="entry name" value="S_TKc"/>
    <property type="match status" value="1"/>
</dbReference>
<gene>
    <name evidence="9" type="ORF">INT47_004505</name>
</gene>
<keyword evidence="3 6" id="KW-0547">Nucleotide-binding</keyword>
<dbReference type="Gene3D" id="1.10.510.10">
    <property type="entry name" value="Transferase(Phosphotransferase) domain 1"/>
    <property type="match status" value="1"/>
</dbReference>
<evidence type="ECO:0000256" key="1">
    <source>
        <dbReference type="ARBA" id="ARBA00022527"/>
    </source>
</evidence>
<dbReference type="PANTHER" id="PTHR24346">
    <property type="entry name" value="MAP/MICROTUBULE AFFINITY-REGULATING KINASE"/>
    <property type="match status" value="1"/>
</dbReference>
<evidence type="ECO:0000256" key="5">
    <source>
        <dbReference type="ARBA" id="ARBA00022840"/>
    </source>
</evidence>
<dbReference type="GO" id="GO:0004674">
    <property type="term" value="F:protein serine/threonine kinase activity"/>
    <property type="evidence" value="ECO:0007669"/>
    <property type="project" value="UniProtKB-KW"/>
</dbReference>
<evidence type="ECO:0000256" key="3">
    <source>
        <dbReference type="ARBA" id="ARBA00022741"/>
    </source>
</evidence>
<protein>
    <recommendedName>
        <fullName evidence="8">Protein kinase domain-containing protein</fullName>
    </recommendedName>
</protein>
<dbReference type="FunFam" id="1.10.510.10:FF:000571">
    <property type="entry name" value="Maternal embryonic leucine zipper kinase"/>
    <property type="match status" value="1"/>
</dbReference>
<evidence type="ECO:0000256" key="7">
    <source>
        <dbReference type="SAM" id="MobiDB-lite"/>
    </source>
</evidence>
<dbReference type="Proteomes" id="UP000603453">
    <property type="component" value="Unassembled WGS sequence"/>
</dbReference>
<feature type="compositionally biased region" description="Polar residues" evidence="7">
    <location>
        <begin position="680"/>
        <end position="689"/>
    </location>
</feature>